<dbReference type="eggNOG" id="KOG1576">
    <property type="taxonomic scope" value="Eukaryota"/>
</dbReference>
<dbReference type="GeneTree" id="ENSGT00390000005890"/>
<dbReference type="GO" id="GO:0005829">
    <property type="term" value="C:cytosol"/>
    <property type="evidence" value="ECO:0007669"/>
    <property type="project" value="TreeGrafter"/>
</dbReference>
<dbReference type="AlphaFoldDB" id="H2ZL99"/>
<sequence>MTLPPTYVPGFHNESDVQKNKYCRLGKTDMLVSQMTFGCSALGSVYRPTDDAESCAVVEAAIKSGMNMVDTAPWYGHGKSERVLGQILPKLPRQAYYLNTKVGRYEKEYSKMFDFSAERVIRSVDESLQRLGAEYIDVIQIHDMEFAPSLDIIINETLPALQKVKEAGKVKHIGITGYPLENFRTVIDRSSVQIDSVLTYCHGSMNDNTLQEFLPYLQSKGVGIINASLLSMGLLTNRGPSNWHPASQEIRDVCKSAAAYCQSKGTDIARLATHFALIQPGIDTTLISTASTKNLQTNIDVLTRGITAEETQVMNEAMEKYFLPMESKNWHGVEVAAYWEGVRKEKSS</sequence>
<dbReference type="HOGENOM" id="CLU_023205_2_3_1"/>
<dbReference type="PANTHER" id="PTHR42686:SF1">
    <property type="entry name" value="GH17980P-RELATED"/>
    <property type="match status" value="1"/>
</dbReference>
<dbReference type="OMA" id="DYDNMFD"/>
<dbReference type="STRING" id="51511.ENSCSAVP00000018365"/>
<evidence type="ECO:0000313" key="2">
    <source>
        <dbReference type="Ensembl" id="ENSCSAVP00000018365.1"/>
    </source>
</evidence>
<dbReference type="InterPro" id="IPR020471">
    <property type="entry name" value="AKR"/>
</dbReference>
<accession>H2ZL99</accession>
<dbReference type="Gene3D" id="3.20.20.100">
    <property type="entry name" value="NADP-dependent oxidoreductase domain"/>
    <property type="match status" value="1"/>
</dbReference>
<organism evidence="2 3">
    <name type="scientific">Ciona savignyi</name>
    <name type="common">Pacific transparent sea squirt</name>
    <dbReference type="NCBI Taxonomy" id="51511"/>
    <lineage>
        <taxon>Eukaryota</taxon>
        <taxon>Metazoa</taxon>
        <taxon>Chordata</taxon>
        <taxon>Tunicata</taxon>
        <taxon>Ascidiacea</taxon>
        <taxon>Phlebobranchia</taxon>
        <taxon>Cionidae</taxon>
        <taxon>Ciona</taxon>
    </lineage>
</organism>
<dbReference type="PANTHER" id="PTHR42686">
    <property type="entry name" value="GH17980P-RELATED"/>
    <property type="match status" value="1"/>
</dbReference>
<protein>
    <recommendedName>
        <fullName evidence="1">NADP-dependent oxidoreductase domain-containing protein</fullName>
    </recommendedName>
</protein>
<dbReference type="Ensembl" id="ENSCSAVT00000018565.1">
    <property type="protein sequence ID" value="ENSCSAVP00000018365.1"/>
    <property type="gene ID" value="ENSCSAVG00000010782.1"/>
</dbReference>
<dbReference type="FunFam" id="3.20.20.100:FF:000011">
    <property type="entry name" value="Aldo/keto reductase"/>
    <property type="match status" value="1"/>
</dbReference>
<dbReference type="InterPro" id="IPR023210">
    <property type="entry name" value="NADP_OxRdtase_dom"/>
</dbReference>
<reference evidence="2" key="3">
    <citation type="submission" date="2025-09" db="UniProtKB">
        <authorList>
            <consortium name="Ensembl"/>
        </authorList>
    </citation>
    <scope>IDENTIFICATION</scope>
</reference>
<dbReference type="CDD" id="cd19163">
    <property type="entry name" value="AKR_galDH"/>
    <property type="match status" value="1"/>
</dbReference>
<dbReference type="InterPro" id="IPR036812">
    <property type="entry name" value="NAD(P)_OxRdtase_dom_sf"/>
</dbReference>
<feature type="domain" description="NADP-dependent oxidoreductase" evidence="1">
    <location>
        <begin position="35"/>
        <end position="317"/>
    </location>
</feature>
<evidence type="ECO:0000259" key="1">
    <source>
        <dbReference type="Pfam" id="PF00248"/>
    </source>
</evidence>
<dbReference type="Proteomes" id="UP000007875">
    <property type="component" value="Unassembled WGS sequence"/>
</dbReference>
<dbReference type="InterPro" id="IPR044479">
    <property type="entry name" value="LGALDH-like"/>
</dbReference>
<dbReference type="GO" id="GO:0010349">
    <property type="term" value="F:L-galactose dehydrogenase activity"/>
    <property type="evidence" value="ECO:0007669"/>
    <property type="project" value="InterPro"/>
</dbReference>
<dbReference type="PRINTS" id="PR00069">
    <property type="entry name" value="ALDKETRDTASE"/>
</dbReference>
<name>H2ZL99_CIOSA</name>
<reference evidence="2" key="2">
    <citation type="submission" date="2025-08" db="UniProtKB">
        <authorList>
            <consortium name="Ensembl"/>
        </authorList>
    </citation>
    <scope>IDENTIFICATION</scope>
</reference>
<evidence type="ECO:0000313" key="3">
    <source>
        <dbReference type="Proteomes" id="UP000007875"/>
    </source>
</evidence>
<dbReference type="SUPFAM" id="SSF51430">
    <property type="entry name" value="NAD(P)-linked oxidoreductase"/>
    <property type="match status" value="1"/>
</dbReference>
<dbReference type="InParanoid" id="H2ZL99"/>
<proteinExistence type="predicted"/>
<reference evidence="3" key="1">
    <citation type="submission" date="2003-08" db="EMBL/GenBank/DDBJ databases">
        <authorList>
            <person name="Birren B."/>
            <person name="Nusbaum C."/>
            <person name="Abebe A."/>
            <person name="Abouelleil A."/>
            <person name="Adekoya E."/>
            <person name="Ait-zahra M."/>
            <person name="Allen N."/>
            <person name="Allen T."/>
            <person name="An P."/>
            <person name="Anderson M."/>
            <person name="Anderson S."/>
            <person name="Arachchi H."/>
            <person name="Armbruster J."/>
            <person name="Bachantsang P."/>
            <person name="Baldwin J."/>
            <person name="Barry A."/>
            <person name="Bayul T."/>
            <person name="Blitshsteyn B."/>
            <person name="Bloom T."/>
            <person name="Blye J."/>
            <person name="Boguslavskiy L."/>
            <person name="Borowsky M."/>
            <person name="Boukhgalter B."/>
            <person name="Brunache A."/>
            <person name="Butler J."/>
            <person name="Calixte N."/>
            <person name="Calvo S."/>
            <person name="Camarata J."/>
            <person name="Campo K."/>
            <person name="Chang J."/>
            <person name="Cheshatsang Y."/>
            <person name="Citroen M."/>
            <person name="Collymore A."/>
            <person name="Considine T."/>
            <person name="Cook A."/>
            <person name="Cooke P."/>
            <person name="Corum B."/>
            <person name="Cuomo C."/>
            <person name="David R."/>
            <person name="Dawoe T."/>
            <person name="Degray S."/>
            <person name="Dodge S."/>
            <person name="Dooley K."/>
            <person name="Dorje P."/>
            <person name="Dorjee K."/>
            <person name="Dorris L."/>
            <person name="Duffey N."/>
            <person name="Dupes A."/>
            <person name="Elkins T."/>
            <person name="Engels R."/>
            <person name="Erickson J."/>
            <person name="Farina A."/>
            <person name="Faro S."/>
            <person name="Ferreira P."/>
            <person name="Fischer H."/>
            <person name="Fitzgerald M."/>
            <person name="Foley K."/>
            <person name="Gage D."/>
            <person name="Galagan J."/>
            <person name="Gearin G."/>
            <person name="Gnerre S."/>
            <person name="Gnirke A."/>
            <person name="Goyette A."/>
            <person name="Graham J."/>
            <person name="Grandbois E."/>
            <person name="Gyaltsen K."/>
            <person name="Hafez N."/>
            <person name="Hagopian D."/>
            <person name="Hagos B."/>
            <person name="Hall J."/>
            <person name="Hatcher B."/>
            <person name="Heller A."/>
            <person name="Higgins H."/>
            <person name="Honan T."/>
            <person name="Horn A."/>
            <person name="Houde N."/>
            <person name="Hughes L."/>
            <person name="Hulme W."/>
            <person name="Husby E."/>
            <person name="Iliev I."/>
            <person name="Jaffe D."/>
            <person name="Jones C."/>
            <person name="Kamal M."/>
            <person name="Kamat A."/>
            <person name="Kamvysselis M."/>
            <person name="Karlsson E."/>
            <person name="Kells C."/>
            <person name="Kieu A."/>
            <person name="Kisner P."/>
            <person name="Kodira C."/>
            <person name="Kulbokas E."/>
            <person name="Labutti K."/>
            <person name="Lama D."/>
            <person name="Landers T."/>
            <person name="Leger J."/>
            <person name="Levine S."/>
            <person name="Lewis D."/>
            <person name="Lewis T."/>
            <person name="Lindblad-toh K."/>
            <person name="Liu X."/>
            <person name="Lokyitsang T."/>
            <person name="Lokyitsang Y."/>
            <person name="Lucien O."/>
            <person name="Lui A."/>
            <person name="Ma L.J."/>
            <person name="Mabbitt R."/>
            <person name="Macdonald J."/>
            <person name="Maclean C."/>
            <person name="Major J."/>
            <person name="Manning J."/>
            <person name="Marabella R."/>
            <person name="Maru K."/>
            <person name="Matthews C."/>
            <person name="Mauceli E."/>
            <person name="Mccarthy M."/>
            <person name="Mcdonough S."/>
            <person name="Mcghee T."/>
            <person name="Meldrim J."/>
            <person name="Meneus L."/>
            <person name="Mesirov J."/>
            <person name="Mihalev A."/>
            <person name="Mihova T."/>
            <person name="Mikkelsen T."/>
            <person name="Mlenga V."/>
            <person name="Moru K."/>
            <person name="Mozes J."/>
            <person name="Mulrain L."/>
            <person name="Munson G."/>
            <person name="Naylor J."/>
            <person name="Newes C."/>
            <person name="Nguyen C."/>
            <person name="Nguyen N."/>
            <person name="Nguyen T."/>
            <person name="Nicol R."/>
            <person name="Nielsen C."/>
            <person name="Nizzari M."/>
            <person name="Norbu C."/>
            <person name="Norbu N."/>
            <person name="O'donnell P."/>
            <person name="Okoawo O."/>
            <person name="O'leary S."/>
            <person name="Omotosho B."/>
            <person name="O'neill K."/>
            <person name="Osman S."/>
            <person name="Parker S."/>
            <person name="Perrin D."/>
            <person name="Phunkhang P."/>
            <person name="Piqani B."/>
            <person name="Purcell S."/>
            <person name="Rachupka T."/>
            <person name="Ramasamy U."/>
            <person name="Rameau R."/>
            <person name="Ray V."/>
            <person name="Raymond C."/>
            <person name="Retta R."/>
            <person name="Richardson S."/>
            <person name="Rise C."/>
            <person name="Rodriguez J."/>
            <person name="Rogers J."/>
            <person name="Rogov P."/>
            <person name="Rutman M."/>
            <person name="Schupbach R."/>
            <person name="Seaman C."/>
            <person name="Settipalli S."/>
            <person name="Sharpe T."/>
            <person name="Sheridan J."/>
            <person name="Sherpa N."/>
            <person name="Shi J."/>
            <person name="Smirnov S."/>
            <person name="Smith C."/>
            <person name="Sougnez C."/>
            <person name="Spencer B."/>
            <person name="Stalker J."/>
            <person name="Stange-thomann N."/>
            <person name="Stavropoulos S."/>
            <person name="Stetson K."/>
            <person name="Stone C."/>
            <person name="Stone S."/>
            <person name="Stubbs M."/>
            <person name="Talamas J."/>
            <person name="Tchuinga P."/>
            <person name="Tenzing P."/>
            <person name="Tesfaye S."/>
            <person name="Theodore J."/>
            <person name="Thoulutsang Y."/>
            <person name="Topham K."/>
            <person name="Towey S."/>
            <person name="Tsamla T."/>
            <person name="Tsomo N."/>
            <person name="Vallee D."/>
            <person name="Vassiliev H."/>
            <person name="Venkataraman V."/>
            <person name="Vinson J."/>
            <person name="Vo A."/>
            <person name="Wade C."/>
            <person name="Wang S."/>
            <person name="Wangchuk T."/>
            <person name="Wangdi T."/>
            <person name="Whittaker C."/>
            <person name="Wilkinson J."/>
            <person name="Wu Y."/>
            <person name="Wyman D."/>
            <person name="Yadav S."/>
            <person name="Yang S."/>
            <person name="Yang X."/>
            <person name="Yeager S."/>
            <person name="Yee E."/>
            <person name="Young G."/>
            <person name="Zainoun J."/>
            <person name="Zembeck L."/>
            <person name="Zimmer A."/>
            <person name="Zody M."/>
            <person name="Lander E."/>
        </authorList>
    </citation>
    <scope>NUCLEOTIDE SEQUENCE [LARGE SCALE GENOMIC DNA]</scope>
</reference>
<dbReference type="Pfam" id="PF00248">
    <property type="entry name" value="Aldo_ket_red"/>
    <property type="match status" value="1"/>
</dbReference>
<keyword evidence="3" id="KW-1185">Reference proteome</keyword>